<keyword evidence="1" id="KW-0472">Membrane</keyword>
<feature type="transmembrane region" description="Helical" evidence="1">
    <location>
        <begin position="78"/>
        <end position="101"/>
    </location>
</feature>
<dbReference type="InParanoid" id="G4ZC86"/>
<feature type="transmembrane region" description="Helical" evidence="1">
    <location>
        <begin position="35"/>
        <end position="57"/>
    </location>
</feature>
<name>G4ZC86_PHYSP</name>
<dbReference type="OMA" id="RRTTCFI"/>
<dbReference type="Proteomes" id="UP000002640">
    <property type="component" value="Unassembled WGS sequence"/>
</dbReference>
<keyword evidence="3" id="KW-1185">Reference proteome</keyword>
<keyword evidence="1" id="KW-0812">Transmembrane</keyword>
<evidence type="ECO:0000313" key="2">
    <source>
        <dbReference type="EMBL" id="EGZ21367.1"/>
    </source>
</evidence>
<organism evidence="2 3">
    <name type="scientific">Phytophthora sojae (strain P6497)</name>
    <name type="common">Soybean stem and root rot agent</name>
    <name type="synonym">Phytophthora megasperma f. sp. glycines</name>
    <dbReference type="NCBI Taxonomy" id="1094619"/>
    <lineage>
        <taxon>Eukaryota</taxon>
        <taxon>Sar</taxon>
        <taxon>Stramenopiles</taxon>
        <taxon>Oomycota</taxon>
        <taxon>Peronosporomycetes</taxon>
        <taxon>Peronosporales</taxon>
        <taxon>Peronosporaceae</taxon>
        <taxon>Phytophthora</taxon>
    </lineage>
</organism>
<protein>
    <submittedName>
        <fullName evidence="2">Uncharacterized protein</fullName>
    </submittedName>
</protein>
<gene>
    <name evidence="2" type="ORF">PHYSODRAFT_262900</name>
</gene>
<evidence type="ECO:0000256" key="1">
    <source>
        <dbReference type="SAM" id="Phobius"/>
    </source>
</evidence>
<dbReference type="GeneID" id="20639445"/>
<dbReference type="RefSeq" id="XP_009524084.1">
    <property type="nucleotide sequence ID" value="XM_009525789.1"/>
</dbReference>
<accession>G4ZC86</accession>
<dbReference type="EMBL" id="JH159153">
    <property type="protein sequence ID" value="EGZ21367.1"/>
    <property type="molecule type" value="Genomic_DNA"/>
</dbReference>
<dbReference type="KEGG" id="psoj:PHYSODRAFT_262900"/>
<proteinExistence type="predicted"/>
<keyword evidence="1" id="KW-1133">Transmembrane helix</keyword>
<dbReference type="SMR" id="G4ZC86"/>
<evidence type="ECO:0000313" key="3">
    <source>
        <dbReference type="Proteomes" id="UP000002640"/>
    </source>
</evidence>
<sequence length="103" mass="11928">MIPWTFALTRFWRTSVRVCVDNSVWFFWNFSLVKAPYVLAGALLFTVMYYPMMGLGYPVKDALYWVNLARLVLFKECLAQLAMFSASTMTLATIIGILKLYSY</sequence>
<dbReference type="AlphaFoldDB" id="G4ZC86"/>
<reference evidence="2 3" key="1">
    <citation type="journal article" date="2006" name="Science">
        <title>Phytophthora genome sequences uncover evolutionary origins and mechanisms of pathogenesis.</title>
        <authorList>
            <person name="Tyler B.M."/>
            <person name="Tripathy S."/>
            <person name="Zhang X."/>
            <person name="Dehal P."/>
            <person name="Jiang R.H."/>
            <person name="Aerts A."/>
            <person name="Arredondo F.D."/>
            <person name="Baxter L."/>
            <person name="Bensasson D."/>
            <person name="Beynon J.L."/>
            <person name="Chapman J."/>
            <person name="Damasceno C.M."/>
            <person name="Dorrance A.E."/>
            <person name="Dou D."/>
            <person name="Dickerman A.W."/>
            <person name="Dubchak I.L."/>
            <person name="Garbelotto M."/>
            <person name="Gijzen M."/>
            <person name="Gordon S.G."/>
            <person name="Govers F."/>
            <person name="Grunwald N.J."/>
            <person name="Huang W."/>
            <person name="Ivors K.L."/>
            <person name="Jones R.W."/>
            <person name="Kamoun S."/>
            <person name="Krampis K."/>
            <person name="Lamour K.H."/>
            <person name="Lee M.K."/>
            <person name="McDonald W.H."/>
            <person name="Medina M."/>
            <person name="Meijer H.J."/>
            <person name="Nordberg E.K."/>
            <person name="Maclean D.J."/>
            <person name="Ospina-Giraldo M.D."/>
            <person name="Morris P.F."/>
            <person name="Phuntumart V."/>
            <person name="Putnam N.H."/>
            <person name="Rash S."/>
            <person name="Rose J.K."/>
            <person name="Sakihama Y."/>
            <person name="Salamov A.A."/>
            <person name="Savidor A."/>
            <person name="Scheuring C.F."/>
            <person name="Smith B.M."/>
            <person name="Sobral B.W."/>
            <person name="Terry A."/>
            <person name="Torto-Alalibo T.A."/>
            <person name="Win J."/>
            <person name="Xu Z."/>
            <person name="Zhang H."/>
            <person name="Grigoriev I.V."/>
            <person name="Rokhsar D.S."/>
            <person name="Boore J.L."/>
        </authorList>
    </citation>
    <scope>NUCLEOTIDE SEQUENCE [LARGE SCALE GENOMIC DNA]</scope>
    <source>
        <strain evidence="2 3">P6497</strain>
    </source>
</reference>